<dbReference type="InterPro" id="IPR011989">
    <property type="entry name" value="ARM-like"/>
</dbReference>
<dbReference type="RefSeq" id="WP_006748232.1">
    <property type="nucleotide sequence ID" value="NZ_CP007029.1"/>
</dbReference>
<dbReference type="Gene3D" id="3.40.30.10">
    <property type="entry name" value="Glutaredoxin"/>
    <property type="match status" value="1"/>
</dbReference>
<organism evidence="1 2">
    <name type="scientific">Thioalkalivibrio paradoxus ARh 1</name>
    <dbReference type="NCBI Taxonomy" id="713585"/>
    <lineage>
        <taxon>Bacteria</taxon>
        <taxon>Pseudomonadati</taxon>
        <taxon>Pseudomonadota</taxon>
        <taxon>Gammaproteobacteria</taxon>
        <taxon>Chromatiales</taxon>
        <taxon>Ectothiorhodospiraceae</taxon>
        <taxon>Thioalkalivibrio</taxon>
    </lineage>
</organism>
<name>W0DNY0_9GAMM</name>
<keyword evidence="2" id="KW-1185">Reference proteome</keyword>
<reference evidence="1 2" key="1">
    <citation type="submission" date="2013-12" db="EMBL/GenBank/DDBJ databases">
        <authorList>
            <consortium name="DOE Joint Genome Institute"/>
            <person name="Muyzer G."/>
            <person name="Huntemann M."/>
            <person name="Han J."/>
            <person name="Chen A."/>
            <person name="Kyrpides N."/>
            <person name="Mavromatis K."/>
            <person name="Markowitz V."/>
            <person name="Palaniappan K."/>
            <person name="Ivanova N."/>
            <person name="Schaumberg A."/>
            <person name="Pati A."/>
            <person name="Liolios K."/>
            <person name="Nordberg H.P."/>
            <person name="Cantor M.N."/>
            <person name="Hua S.X."/>
            <person name="Woyke T."/>
        </authorList>
    </citation>
    <scope>NUCLEOTIDE SEQUENCE [LARGE SCALE GENOMIC DNA]</scope>
    <source>
        <strain evidence="1 2">ARh 1</strain>
    </source>
</reference>
<evidence type="ECO:0000313" key="1">
    <source>
        <dbReference type="EMBL" id="AHE98590.1"/>
    </source>
</evidence>
<sequence length="220" mass="23506">MAQNAPTDDVPSVRALLLVAPGCPHCAGMLEGLGTLVKEGTLSRLEVVNIATEPAVASELSVRSVPWARVGPFELSGLHTLDELRHWTRLASEEHGMTVYLADLLATGRRSQVAERVRQDPALLQRLVDLLGDGDTGLSVRIGVMATFEELQDSGMLAGLAESLAPLTQHREPRVRADGCHALALTGSTEAIGWVEACTDDPDPEVRETAVDALEMLTNA</sequence>
<gene>
    <name evidence="1" type="ORF">THITH_10395</name>
</gene>
<protein>
    <recommendedName>
        <fullName evidence="3">Thioredoxin-like fold domain-containing protein</fullName>
    </recommendedName>
</protein>
<accession>W0DNY0</accession>
<dbReference type="STRING" id="713585.THITH_10395"/>
<dbReference type="Pfam" id="PF13646">
    <property type="entry name" value="HEAT_2"/>
    <property type="match status" value="1"/>
</dbReference>
<dbReference type="SUPFAM" id="SSF52833">
    <property type="entry name" value="Thioredoxin-like"/>
    <property type="match status" value="1"/>
</dbReference>
<evidence type="ECO:0000313" key="2">
    <source>
        <dbReference type="Proteomes" id="UP000005289"/>
    </source>
</evidence>
<dbReference type="OrthoDB" id="8560116at2"/>
<dbReference type="AlphaFoldDB" id="W0DNY0"/>
<dbReference type="KEGG" id="tti:THITH_10395"/>
<proteinExistence type="predicted"/>
<evidence type="ECO:0008006" key="3">
    <source>
        <dbReference type="Google" id="ProtNLM"/>
    </source>
</evidence>
<dbReference type="HOGENOM" id="CLU_1282663_0_0_6"/>
<dbReference type="SUPFAM" id="SSF48371">
    <property type="entry name" value="ARM repeat"/>
    <property type="match status" value="1"/>
</dbReference>
<dbReference type="Proteomes" id="UP000005289">
    <property type="component" value="Chromosome"/>
</dbReference>
<dbReference type="Gene3D" id="1.25.10.10">
    <property type="entry name" value="Leucine-rich Repeat Variant"/>
    <property type="match status" value="1"/>
</dbReference>
<dbReference type="EMBL" id="CP007029">
    <property type="protein sequence ID" value="AHE98590.1"/>
    <property type="molecule type" value="Genomic_DNA"/>
</dbReference>
<dbReference type="InterPro" id="IPR036249">
    <property type="entry name" value="Thioredoxin-like_sf"/>
</dbReference>
<dbReference type="InterPro" id="IPR016024">
    <property type="entry name" value="ARM-type_fold"/>
</dbReference>